<gene>
    <name evidence="2" type="ORF">Q4I31_002672</name>
</gene>
<accession>A0AAW3AMQ1</accession>
<protein>
    <submittedName>
        <fullName evidence="2">Uncharacterized protein</fullName>
    </submittedName>
</protein>
<organism evidence="2 3">
    <name type="scientific">Leishmania lindenbergi</name>
    <dbReference type="NCBI Taxonomy" id="651832"/>
    <lineage>
        <taxon>Eukaryota</taxon>
        <taxon>Discoba</taxon>
        <taxon>Euglenozoa</taxon>
        <taxon>Kinetoplastea</taxon>
        <taxon>Metakinetoplastina</taxon>
        <taxon>Trypanosomatida</taxon>
        <taxon>Trypanosomatidae</taxon>
        <taxon>Leishmaniinae</taxon>
        <taxon>Leishmania</taxon>
    </lineage>
</organism>
<comment type="caution">
    <text evidence="2">The sequence shown here is derived from an EMBL/GenBank/DDBJ whole genome shotgun (WGS) entry which is preliminary data.</text>
</comment>
<proteinExistence type="predicted"/>
<sequence length="110" mass="12078">MAFGSPHYEPRQLHGGQRSTPRKKDAVPTRLPETMLALLRSGTCPHFGLLQRRATGSDGMARCPLLRWHCGAPPHLCLLWGRPTRNCARYATRDSRAARGPKHASSPAAA</sequence>
<dbReference type="EMBL" id="JBAMZK010000018">
    <property type="protein sequence ID" value="KAL0508522.1"/>
    <property type="molecule type" value="Genomic_DNA"/>
</dbReference>
<reference evidence="2 3" key="1">
    <citation type="submission" date="2024-02" db="EMBL/GenBank/DDBJ databases">
        <title>FIRST GENOME SEQUENCES OF Leishmania (Viannia) shawi, Leishmania (Viannia) lindenbergi AND Leishmania (Viannia) utingensis.</title>
        <authorList>
            <person name="Resadore F."/>
            <person name="Custodio M.G.F."/>
            <person name="Boite M.C."/>
            <person name="Cupolillo E."/>
            <person name="Ferreira G.E.M."/>
        </authorList>
    </citation>
    <scope>NUCLEOTIDE SEQUENCE [LARGE SCALE GENOMIC DNA]</scope>
    <source>
        <strain evidence="2 3">MHOM/BR/1966/M15733</strain>
    </source>
</reference>
<keyword evidence="3" id="KW-1185">Reference proteome</keyword>
<name>A0AAW3AMQ1_9TRYP</name>
<feature type="region of interest" description="Disordered" evidence="1">
    <location>
        <begin position="1"/>
        <end position="28"/>
    </location>
</feature>
<evidence type="ECO:0000313" key="2">
    <source>
        <dbReference type="EMBL" id="KAL0508522.1"/>
    </source>
</evidence>
<evidence type="ECO:0000256" key="1">
    <source>
        <dbReference type="SAM" id="MobiDB-lite"/>
    </source>
</evidence>
<dbReference type="AlphaFoldDB" id="A0AAW3AMQ1"/>
<evidence type="ECO:0000313" key="3">
    <source>
        <dbReference type="Proteomes" id="UP001500131"/>
    </source>
</evidence>
<dbReference type="Proteomes" id="UP001500131">
    <property type="component" value="Unassembled WGS sequence"/>
</dbReference>